<dbReference type="EMBL" id="PKUR01000007">
    <property type="protein sequence ID" value="PLW84602.1"/>
    <property type="molecule type" value="Genomic_DNA"/>
</dbReference>
<feature type="region of interest" description="Disordered" evidence="1">
    <location>
        <begin position="158"/>
        <end position="194"/>
    </location>
</feature>
<comment type="caution">
    <text evidence="2">The sequence shown here is derived from an EMBL/GenBank/DDBJ whole genome shotgun (WGS) entry which is preliminary data.</text>
</comment>
<proteinExistence type="predicted"/>
<keyword evidence="3" id="KW-1185">Reference proteome</keyword>
<dbReference type="PROSITE" id="PS51257">
    <property type="entry name" value="PROKAR_LIPOPROTEIN"/>
    <property type="match status" value="1"/>
</dbReference>
<dbReference type="RefSeq" id="WP_102106475.1">
    <property type="nucleotide sequence ID" value="NZ_BMYL01000008.1"/>
</dbReference>
<protein>
    <submittedName>
        <fullName evidence="2">Uncharacterized protein</fullName>
    </submittedName>
</protein>
<evidence type="ECO:0000256" key="1">
    <source>
        <dbReference type="SAM" id="MobiDB-lite"/>
    </source>
</evidence>
<evidence type="ECO:0000313" key="2">
    <source>
        <dbReference type="EMBL" id="PLW84602.1"/>
    </source>
</evidence>
<reference evidence="2 3" key="1">
    <citation type="submission" date="2018-01" db="EMBL/GenBank/DDBJ databases">
        <title>The draft genome sequence of Halioglobus japonicus S1-36.</title>
        <authorList>
            <person name="Du Z.-J."/>
            <person name="Shi M.-J."/>
        </authorList>
    </citation>
    <scope>NUCLEOTIDE SEQUENCE [LARGE SCALE GENOMIC DNA]</scope>
    <source>
        <strain evidence="2 3">S1-36</strain>
    </source>
</reference>
<gene>
    <name evidence="2" type="ORF">C0029_18470</name>
</gene>
<organism evidence="2 3">
    <name type="scientific">Halioglobus japonicus</name>
    <dbReference type="NCBI Taxonomy" id="930805"/>
    <lineage>
        <taxon>Bacteria</taxon>
        <taxon>Pseudomonadati</taxon>
        <taxon>Pseudomonadota</taxon>
        <taxon>Gammaproteobacteria</taxon>
        <taxon>Cellvibrionales</taxon>
        <taxon>Halieaceae</taxon>
        <taxon>Halioglobus</taxon>
    </lineage>
</organism>
<name>A0AAP8SLI1_9GAMM</name>
<sequence>MIARLTVLALVVLLGGCTRWTYDLGEPLAQTDVPAKGTPLSEVIARLGPPLRLSATPQGYVMAWEHWVIGDDSLGLSLGPLGVDLLSLDLGAARVSGEFLVLQFDRNRQLADASFSAWNENAGQGAALQPSFGLVEVVDVSDLTGALPTHRWGALGLKPLPESLNTQSPESGQDGLEQRGTPRGAGQRTLEYDD</sequence>
<accession>A0AAP8SLI1</accession>
<dbReference type="Proteomes" id="UP000235162">
    <property type="component" value="Unassembled WGS sequence"/>
</dbReference>
<dbReference type="AlphaFoldDB" id="A0AAP8SLI1"/>
<evidence type="ECO:0000313" key="3">
    <source>
        <dbReference type="Proteomes" id="UP000235162"/>
    </source>
</evidence>